<dbReference type="Gene3D" id="3.60.21.10">
    <property type="match status" value="1"/>
</dbReference>
<dbReference type="AlphaFoldDB" id="A0A2M7QCT8"/>
<dbReference type="SUPFAM" id="SSF56300">
    <property type="entry name" value="Metallo-dependent phosphatases"/>
    <property type="match status" value="1"/>
</dbReference>
<comment type="caution">
    <text evidence="2">The sequence shown here is derived from an EMBL/GenBank/DDBJ whole genome shotgun (WGS) entry which is preliminary data.</text>
</comment>
<evidence type="ECO:0000313" key="2">
    <source>
        <dbReference type="EMBL" id="PIY69031.1"/>
    </source>
</evidence>
<dbReference type="InterPro" id="IPR004843">
    <property type="entry name" value="Calcineurin-like_PHP"/>
</dbReference>
<organism evidence="2 3">
    <name type="scientific">Candidatus Roizmanbacteria bacterium CG_4_10_14_0_8_um_filter_39_9</name>
    <dbReference type="NCBI Taxonomy" id="1974829"/>
    <lineage>
        <taxon>Bacteria</taxon>
        <taxon>Candidatus Roizmaniibacteriota</taxon>
    </lineage>
</organism>
<dbReference type="GO" id="GO:0016787">
    <property type="term" value="F:hydrolase activity"/>
    <property type="evidence" value="ECO:0007669"/>
    <property type="project" value="InterPro"/>
</dbReference>
<dbReference type="Proteomes" id="UP000230108">
    <property type="component" value="Unassembled WGS sequence"/>
</dbReference>
<reference evidence="3" key="1">
    <citation type="submission" date="2017-09" db="EMBL/GenBank/DDBJ databases">
        <title>Depth-based differentiation of microbial function through sediment-hosted aquifers and enrichment of novel symbionts in the deep terrestrial subsurface.</title>
        <authorList>
            <person name="Probst A.J."/>
            <person name="Ladd B."/>
            <person name="Jarett J.K."/>
            <person name="Geller-Mcgrath D.E."/>
            <person name="Sieber C.M.K."/>
            <person name="Emerson J.B."/>
            <person name="Anantharaman K."/>
            <person name="Thomas B.C."/>
            <person name="Malmstrom R."/>
            <person name="Stieglmeier M."/>
            <person name="Klingl A."/>
            <person name="Woyke T."/>
            <person name="Ryan C.M."/>
            <person name="Banfield J.F."/>
        </authorList>
    </citation>
    <scope>NUCLEOTIDE SEQUENCE [LARGE SCALE GENOMIC DNA]</scope>
</reference>
<dbReference type="EMBL" id="PFLF01000056">
    <property type="protein sequence ID" value="PIY69031.1"/>
    <property type="molecule type" value="Genomic_DNA"/>
</dbReference>
<sequence>MIYFCSDLHYGHRRIQEFCPTTRKGKDWEEMSEILIRNLEATLRPDDVLYNLGDVAFQGVDFCRKILSRINATGAEHHLILGNHDHNIRKNQELQDLCTSVSSMKTIFIEKQMVVMCHFPMAQWENCERDSIHLFGHCHGSFTQPGKCMDVGIDTRPGDMMPYTWDE</sequence>
<name>A0A2M7QCT8_9BACT</name>
<dbReference type="InterPro" id="IPR029052">
    <property type="entry name" value="Metallo-depent_PP-like"/>
</dbReference>
<dbReference type="Pfam" id="PF00149">
    <property type="entry name" value="Metallophos"/>
    <property type="match status" value="1"/>
</dbReference>
<feature type="non-terminal residue" evidence="2">
    <location>
        <position position="167"/>
    </location>
</feature>
<feature type="domain" description="Calcineurin-like phosphoesterase" evidence="1">
    <location>
        <begin position="2"/>
        <end position="95"/>
    </location>
</feature>
<proteinExistence type="predicted"/>
<accession>A0A2M7QCT8</accession>
<evidence type="ECO:0000313" key="3">
    <source>
        <dbReference type="Proteomes" id="UP000230108"/>
    </source>
</evidence>
<evidence type="ECO:0000259" key="1">
    <source>
        <dbReference type="Pfam" id="PF00149"/>
    </source>
</evidence>
<gene>
    <name evidence="2" type="ORF">COY90_02815</name>
</gene>
<protein>
    <recommendedName>
        <fullName evidence="1">Calcineurin-like phosphoesterase domain-containing protein</fullName>
    </recommendedName>
</protein>